<protein>
    <submittedName>
        <fullName evidence="1">Uncharacterized protein</fullName>
    </submittedName>
</protein>
<sequence>MVHIVKMARNFRLALGLTIILSIIHNGACIHCFYCNSANNSACIDFTKIDDEVLARLIPVVNCETAIPSPVAQNFFCRKIVQTIFHSDRDSELRVTRGCGWVPNNPPRECYRADNSDHLETVCQCFTDRCNSADTFSPSSGVALFLLLSAVLHFYR</sequence>
<keyword evidence="2" id="KW-1185">Reference proteome</keyword>
<organism evidence="1 2">
    <name type="scientific">Dendrolimus kikuchii</name>
    <dbReference type="NCBI Taxonomy" id="765133"/>
    <lineage>
        <taxon>Eukaryota</taxon>
        <taxon>Metazoa</taxon>
        <taxon>Ecdysozoa</taxon>
        <taxon>Arthropoda</taxon>
        <taxon>Hexapoda</taxon>
        <taxon>Insecta</taxon>
        <taxon>Pterygota</taxon>
        <taxon>Neoptera</taxon>
        <taxon>Endopterygota</taxon>
        <taxon>Lepidoptera</taxon>
        <taxon>Glossata</taxon>
        <taxon>Ditrysia</taxon>
        <taxon>Bombycoidea</taxon>
        <taxon>Lasiocampidae</taxon>
        <taxon>Dendrolimus</taxon>
    </lineage>
</organism>
<name>A0ACC1CLZ3_9NEOP</name>
<proteinExistence type="predicted"/>
<comment type="caution">
    <text evidence="1">The sequence shown here is derived from an EMBL/GenBank/DDBJ whole genome shotgun (WGS) entry which is preliminary data.</text>
</comment>
<evidence type="ECO:0000313" key="1">
    <source>
        <dbReference type="EMBL" id="KAJ0172625.1"/>
    </source>
</evidence>
<dbReference type="Proteomes" id="UP000824533">
    <property type="component" value="Linkage Group LG21"/>
</dbReference>
<gene>
    <name evidence="1" type="ORF">K1T71_011764</name>
</gene>
<evidence type="ECO:0000313" key="2">
    <source>
        <dbReference type="Proteomes" id="UP000824533"/>
    </source>
</evidence>
<dbReference type="EMBL" id="CM034407">
    <property type="protein sequence ID" value="KAJ0172625.1"/>
    <property type="molecule type" value="Genomic_DNA"/>
</dbReference>
<reference evidence="1 2" key="1">
    <citation type="journal article" date="2021" name="Front. Genet.">
        <title>Chromosome-Level Genome Assembly Reveals Significant Gene Expansion in the Toll and IMD Signaling Pathways of Dendrolimus kikuchii.</title>
        <authorList>
            <person name="Zhou J."/>
            <person name="Wu P."/>
            <person name="Xiong Z."/>
            <person name="Liu N."/>
            <person name="Zhao N."/>
            <person name="Ji M."/>
            <person name="Qiu Y."/>
            <person name="Yang B."/>
        </authorList>
    </citation>
    <scope>NUCLEOTIDE SEQUENCE [LARGE SCALE GENOMIC DNA]</scope>
    <source>
        <strain evidence="1">Ann1</strain>
    </source>
</reference>
<accession>A0ACC1CLZ3</accession>